<dbReference type="EMBL" id="FNRL01000011">
    <property type="protein sequence ID" value="SEA62451.1"/>
    <property type="molecule type" value="Genomic_DNA"/>
</dbReference>
<name>A0A1H4CPW7_9BACT</name>
<dbReference type="STRING" id="408074.SAMN05660909_02715"/>
<protein>
    <submittedName>
        <fullName evidence="1">Uncharacterized protein</fullName>
    </submittedName>
</protein>
<reference evidence="2" key="1">
    <citation type="submission" date="2016-10" db="EMBL/GenBank/DDBJ databases">
        <authorList>
            <person name="Varghese N."/>
            <person name="Submissions S."/>
        </authorList>
    </citation>
    <scope>NUCLEOTIDE SEQUENCE [LARGE SCALE GENOMIC DNA]</scope>
    <source>
        <strain evidence="2">DSM 23920</strain>
    </source>
</reference>
<evidence type="ECO:0000313" key="1">
    <source>
        <dbReference type="EMBL" id="SEA62451.1"/>
    </source>
</evidence>
<gene>
    <name evidence="1" type="ORF">SAMN05660909_02715</name>
</gene>
<dbReference type="RefSeq" id="WP_089762425.1">
    <property type="nucleotide sequence ID" value="NZ_BKAT01000016.1"/>
</dbReference>
<proteinExistence type="predicted"/>
<dbReference type="AlphaFoldDB" id="A0A1H4CPW7"/>
<organism evidence="1 2">
    <name type="scientific">Chitinophaga terrae</name>
    <name type="common">ex Kim and Jung 2007</name>
    <dbReference type="NCBI Taxonomy" id="408074"/>
    <lineage>
        <taxon>Bacteria</taxon>
        <taxon>Pseudomonadati</taxon>
        <taxon>Bacteroidota</taxon>
        <taxon>Chitinophagia</taxon>
        <taxon>Chitinophagales</taxon>
        <taxon>Chitinophagaceae</taxon>
        <taxon>Chitinophaga</taxon>
    </lineage>
</organism>
<dbReference type="OrthoDB" id="770118at2"/>
<evidence type="ECO:0000313" key="2">
    <source>
        <dbReference type="Proteomes" id="UP000199656"/>
    </source>
</evidence>
<dbReference type="Proteomes" id="UP000199656">
    <property type="component" value="Unassembled WGS sequence"/>
</dbReference>
<sequence>MTTEEHALQIIAKLSTATNYEQADQILAAAEKEHQSLFQEILPVLENKISALSPLDCNSLQWSIYKYTLLQTRKSTHSEMA</sequence>
<accession>A0A1H4CPW7</accession>
<keyword evidence="2" id="KW-1185">Reference proteome</keyword>